<dbReference type="SMART" id="SM00894">
    <property type="entry name" value="Excalibur"/>
    <property type="match status" value="1"/>
</dbReference>
<dbReference type="InterPro" id="IPR011089">
    <property type="entry name" value="GmrSD_C"/>
</dbReference>
<dbReference type="PANTHER" id="PTHR24094:SF15">
    <property type="entry name" value="AMP-DEPENDENT SYNTHETASE_LIGASE DOMAIN-CONTAINING PROTEIN-RELATED"/>
    <property type="match status" value="1"/>
</dbReference>
<name>A0A4V0YGN9_9MICO</name>
<dbReference type="InterPro" id="IPR008613">
    <property type="entry name" value="Excalibur_Ca-bd_domain"/>
</dbReference>
<protein>
    <submittedName>
        <fullName evidence="3">DUF1524 domain-containing protein</fullName>
    </submittedName>
</protein>
<dbReference type="OrthoDB" id="5196645at2"/>
<feature type="domain" description="Excalibur calcium-binding" evidence="2">
    <location>
        <begin position="293"/>
        <end position="329"/>
    </location>
</feature>
<dbReference type="KEGG" id="xya:ET471_12495"/>
<evidence type="ECO:0000313" key="3">
    <source>
        <dbReference type="EMBL" id="QAY71871.1"/>
    </source>
</evidence>
<proteinExistence type="predicted"/>
<feature type="region of interest" description="Disordered" evidence="1">
    <location>
        <begin position="1"/>
        <end position="63"/>
    </location>
</feature>
<feature type="region of interest" description="Disordered" evidence="1">
    <location>
        <begin position="251"/>
        <end position="287"/>
    </location>
</feature>
<evidence type="ECO:0000256" key="1">
    <source>
        <dbReference type="SAM" id="MobiDB-lite"/>
    </source>
</evidence>
<sequence length="329" mass="34251">MVFAGASSALASDGEAAGAQPSTTPIAASSTLSATGTSPTPTASRTPMHTSSPSPSVDPEGAERGTALAAVAMLTFKGRAPMTGYEREEFGPAWTDVDHNGCDTRNDILKRDLVDESFKAGTQGCVVLAGTFADPYSGETIEFERGEKSSLVQIDHVVALADAWQKGAQQWDATKREAFANDPLNLLASDGSLNQSKGAGDAATWLPPNKAFRCRYVARQVAVKAHYGLWVTTAERDAMIRVLSGCPDEPLPDGVKVSTTSSSGSSSGSGTIAAPPVTVPDHNSSTEPEAPVYYANCSDVRAAGAAPLYSGDPGYRLAMDRDKDGIACE</sequence>
<dbReference type="Proteomes" id="UP000292118">
    <property type="component" value="Chromosome"/>
</dbReference>
<reference evidence="3 4" key="1">
    <citation type="submission" date="2019-01" db="EMBL/GenBank/DDBJ databases">
        <title>Genome sequencing of strain FW10M-9.</title>
        <authorList>
            <person name="Heo J."/>
            <person name="Kim S.-J."/>
            <person name="Kim J.-S."/>
            <person name="Hong S.-B."/>
            <person name="Kwon S.-W."/>
        </authorList>
    </citation>
    <scope>NUCLEOTIDE SEQUENCE [LARGE SCALE GENOMIC DNA]</scope>
    <source>
        <strain evidence="3 4">FW10M-9</strain>
    </source>
</reference>
<organism evidence="3 4">
    <name type="scientific">Xylanimonas protaetiae</name>
    <dbReference type="NCBI Taxonomy" id="2509457"/>
    <lineage>
        <taxon>Bacteria</taxon>
        <taxon>Bacillati</taxon>
        <taxon>Actinomycetota</taxon>
        <taxon>Actinomycetes</taxon>
        <taxon>Micrococcales</taxon>
        <taxon>Promicromonosporaceae</taxon>
        <taxon>Xylanimonas</taxon>
    </lineage>
</organism>
<dbReference type="PANTHER" id="PTHR24094">
    <property type="entry name" value="SECRETED PROTEIN"/>
    <property type="match status" value="1"/>
</dbReference>
<accession>A0A4V0YGN9</accession>
<dbReference type="Pfam" id="PF07510">
    <property type="entry name" value="GmrSD_C"/>
    <property type="match status" value="1"/>
</dbReference>
<keyword evidence="4" id="KW-1185">Reference proteome</keyword>
<dbReference type="Pfam" id="PF05901">
    <property type="entry name" value="Excalibur"/>
    <property type="match status" value="1"/>
</dbReference>
<evidence type="ECO:0000313" key="4">
    <source>
        <dbReference type="Proteomes" id="UP000292118"/>
    </source>
</evidence>
<dbReference type="EMBL" id="CP035493">
    <property type="protein sequence ID" value="QAY71871.1"/>
    <property type="molecule type" value="Genomic_DNA"/>
</dbReference>
<feature type="compositionally biased region" description="Low complexity" evidence="1">
    <location>
        <begin position="258"/>
        <end position="271"/>
    </location>
</feature>
<gene>
    <name evidence="3" type="ORF">ET471_12495</name>
</gene>
<evidence type="ECO:0000259" key="2">
    <source>
        <dbReference type="SMART" id="SM00894"/>
    </source>
</evidence>
<feature type="compositionally biased region" description="Low complexity" evidence="1">
    <location>
        <begin position="27"/>
        <end position="47"/>
    </location>
</feature>
<dbReference type="AlphaFoldDB" id="A0A4V0YGN9"/>